<gene>
    <name evidence="4" type="ORF">D8674_029998</name>
</gene>
<evidence type="ECO:0000256" key="1">
    <source>
        <dbReference type="SAM" id="MobiDB-lite"/>
    </source>
</evidence>
<feature type="domain" description="DUF2828" evidence="2">
    <location>
        <begin position="31"/>
        <end position="161"/>
    </location>
</feature>
<feature type="region of interest" description="Disordered" evidence="1">
    <location>
        <begin position="140"/>
        <end position="159"/>
    </location>
</feature>
<evidence type="ECO:0000259" key="3">
    <source>
        <dbReference type="Pfam" id="PF25043"/>
    </source>
</evidence>
<accession>A0A5N5I5E9</accession>
<dbReference type="EMBL" id="SMOL01000120">
    <property type="protein sequence ID" value="KAB2633751.1"/>
    <property type="molecule type" value="Genomic_DNA"/>
</dbReference>
<dbReference type="AlphaFoldDB" id="A0A5N5I5E9"/>
<organism evidence="4 5">
    <name type="scientific">Pyrus ussuriensis x Pyrus communis</name>
    <dbReference type="NCBI Taxonomy" id="2448454"/>
    <lineage>
        <taxon>Eukaryota</taxon>
        <taxon>Viridiplantae</taxon>
        <taxon>Streptophyta</taxon>
        <taxon>Embryophyta</taxon>
        <taxon>Tracheophyta</taxon>
        <taxon>Spermatophyta</taxon>
        <taxon>Magnoliopsida</taxon>
        <taxon>eudicotyledons</taxon>
        <taxon>Gunneridae</taxon>
        <taxon>Pentapetalae</taxon>
        <taxon>rosids</taxon>
        <taxon>fabids</taxon>
        <taxon>Rosales</taxon>
        <taxon>Rosaceae</taxon>
        <taxon>Amygdaloideae</taxon>
        <taxon>Maleae</taxon>
        <taxon>Pyrus</taxon>
    </lineage>
</organism>
<keyword evidence="5" id="KW-1185">Reference proteome</keyword>
<proteinExistence type="predicted"/>
<feature type="compositionally biased region" description="Basic residues" evidence="1">
    <location>
        <begin position="140"/>
        <end position="153"/>
    </location>
</feature>
<feature type="domain" description="DUF2828" evidence="2">
    <location>
        <begin position="166"/>
        <end position="239"/>
    </location>
</feature>
<reference evidence="4 5" key="3">
    <citation type="submission" date="2019-11" db="EMBL/GenBank/DDBJ databases">
        <title>A de novo genome assembly of a pear dwarfing rootstock.</title>
        <authorList>
            <person name="Wang F."/>
            <person name="Wang J."/>
            <person name="Li S."/>
            <person name="Zhang Y."/>
            <person name="Fang M."/>
            <person name="Ma L."/>
            <person name="Zhao Y."/>
            <person name="Jiang S."/>
        </authorList>
    </citation>
    <scope>NUCLEOTIDE SEQUENCE [LARGE SCALE GENOMIC DNA]</scope>
    <source>
        <strain evidence="4">S2</strain>
        <tissue evidence="4">Leaf</tissue>
    </source>
</reference>
<dbReference type="OrthoDB" id="1159421at2759"/>
<evidence type="ECO:0000259" key="2">
    <source>
        <dbReference type="Pfam" id="PF11443"/>
    </source>
</evidence>
<dbReference type="Proteomes" id="UP000327157">
    <property type="component" value="Chromosome 6"/>
</dbReference>
<dbReference type="InterPro" id="IPR058580">
    <property type="entry name" value="DUF2828"/>
</dbReference>
<protein>
    <submittedName>
        <fullName evidence="4">Uncharacterized protein</fullName>
    </submittedName>
</protein>
<evidence type="ECO:0000313" key="5">
    <source>
        <dbReference type="Proteomes" id="UP000327157"/>
    </source>
</evidence>
<dbReference type="PANTHER" id="PTHR31373:SF17">
    <property type="entry name" value="OS06G0652100 PROTEIN"/>
    <property type="match status" value="1"/>
</dbReference>
<dbReference type="PIRSF" id="PIRSF015417">
    <property type="entry name" value="T31B5_30_vWA"/>
    <property type="match status" value="1"/>
</dbReference>
<dbReference type="Pfam" id="PF11443">
    <property type="entry name" value="DUF2828"/>
    <property type="match status" value="2"/>
</dbReference>
<feature type="domain" description="DUF7788" evidence="3">
    <location>
        <begin position="295"/>
        <end position="475"/>
    </location>
</feature>
<dbReference type="PANTHER" id="PTHR31373">
    <property type="entry name" value="OS06G0652100 PROTEIN"/>
    <property type="match status" value="1"/>
</dbReference>
<dbReference type="Pfam" id="PF25043">
    <property type="entry name" value="DUF7788"/>
    <property type="match status" value="1"/>
</dbReference>
<name>A0A5N5I5E9_9ROSA</name>
<comment type="caution">
    <text evidence="4">The sequence shown here is derived from an EMBL/GenBank/DDBJ whole genome shotgun (WGS) entry which is preliminary data.</text>
</comment>
<reference evidence="5" key="2">
    <citation type="submission" date="2019-10" db="EMBL/GenBank/DDBJ databases">
        <title>A de novo genome assembly of a pear dwarfing rootstock.</title>
        <authorList>
            <person name="Wang F."/>
            <person name="Wang J."/>
            <person name="Li S."/>
            <person name="Zhang Y."/>
            <person name="Fang M."/>
            <person name="Ma L."/>
            <person name="Zhao Y."/>
            <person name="Jiang S."/>
        </authorList>
    </citation>
    <scope>NUCLEOTIDE SEQUENCE [LARGE SCALE GENOMIC DNA]</scope>
</reference>
<evidence type="ECO:0000313" key="4">
    <source>
        <dbReference type="EMBL" id="KAB2633751.1"/>
    </source>
</evidence>
<sequence length="501" mass="55891">MVANFNNIITDHLFRVLHSDSVSPQFLIPSSYGNPCLDLFFHVLYLKQLLPLAWSHNPLITPLTTLKLICNLRDLSNDLGKADEEAFCAAAFWLHQNHPRTLACNLASFAGEGEFGRSIGLMQDLVEILYRVLEGQDVRRRKKKNNQHNHHHQEKAAAAAARKKAQLKSDIEKLKKGDTCEISSVPYFCPSVDSSMERATLLCESIARKIIPLESSHGGCRVRDRLKKEVLVPLTFALDYSQGFDSSAKPCAVKEYLEEVKAGKIIEYVNNHGVGQAAELQWKAIVKAKVGKLENCLAVCDVSPSSMVGISADVSVAMGLLVSELSEKPSWKGKVINFSPNPDLHLVQGNDLKSKCAFVRRLDCGEHIDLRKVFDLILEAAMKGNLKAEQMIKKVFVFNFDCALSNSNNSSRWESKYEAIRNMFKEKGYENAVPEIVYWKVDTLVAPCTKPGVTIFGGFSKDLLRLFLDNDGKVSPYHVMEAALSPKEYQNLAVMDSVLIS</sequence>
<reference evidence="4 5" key="1">
    <citation type="submission" date="2019-09" db="EMBL/GenBank/DDBJ databases">
        <authorList>
            <person name="Ou C."/>
        </authorList>
    </citation>
    <scope>NUCLEOTIDE SEQUENCE [LARGE SCALE GENOMIC DNA]</scope>
    <source>
        <strain evidence="4">S2</strain>
        <tissue evidence="4">Leaf</tissue>
    </source>
</reference>
<dbReference type="InterPro" id="IPR011205">
    <property type="entry name" value="UCP015417_vWA"/>
</dbReference>
<dbReference type="InterPro" id="IPR056690">
    <property type="entry name" value="DUF7788"/>
</dbReference>